<dbReference type="PRINTS" id="PR01506">
    <property type="entry name" value="TATBPROTEIN"/>
</dbReference>
<dbReference type="PANTHER" id="PTHR33162:SF1">
    <property type="entry name" value="SEC-INDEPENDENT PROTEIN TRANSLOCASE PROTEIN TATA, CHLOROPLASTIC"/>
    <property type="match status" value="1"/>
</dbReference>
<evidence type="ECO:0000256" key="3">
    <source>
        <dbReference type="ARBA" id="ARBA00022475"/>
    </source>
</evidence>
<keyword evidence="8 9" id="KW-0472">Membrane</keyword>
<dbReference type="AlphaFoldDB" id="A0A3E0DKT1"/>
<dbReference type="GO" id="GO:0043953">
    <property type="term" value="P:protein transport by the Tat complex"/>
    <property type="evidence" value="ECO:0007669"/>
    <property type="project" value="UniProtKB-UniRule"/>
</dbReference>
<dbReference type="GO" id="GO:0033281">
    <property type="term" value="C:TAT protein transport complex"/>
    <property type="evidence" value="ECO:0007669"/>
    <property type="project" value="UniProtKB-UniRule"/>
</dbReference>
<dbReference type="GO" id="GO:0008320">
    <property type="term" value="F:protein transmembrane transporter activity"/>
    <property type="evidence" value="ECO:0007669"/>
    <property type="project" value="UniProtKB-UniRule"/>
</dbReference>
<reference evidence="11 12" key="1">
    <citation type="submission" date="2018-08" db="EMBL/GenBank/DDBJ databases">
        <title>Genomic Encyclopedia of Type Strains, Phase III (KMG-III): the genomes of soil and plant-associated and newly described type strains.</title>
        <authorList>
            <person name="Whitman W."/>
        </authorList>
    </citation>
    <scope>NUCLEOTIDE SEQUENCE [LARGE SCALE GENOMIC DNA]</scope>
    <source>
        <strain evidence="11 12">CECT 7375</strain>
    </source>
</reference>
<gene>
    <name evidence="9" type="primary">tatB</name>
    <name evidence="11" type="ORF">DFP81_108106</name>
</gene>
<dbReference type="EMBL" id="QUNG01000008">
    <property type="protein sequence ID" value="REG82672.1"/>
    <property type="molecule type" value="Genomic_DNA"/>
</dbReference>
<dbReference type="HAMAP" id="MF_00237">
    <property type="entry name" value="TatB"/>
    <property type="match status" value="1"/>
</dbReference>
<comment type="caution">
    <text evidence="11">The sequence shown here is derived from an EMBL/GenBank/DDBJ whole genome shotgun (WGS) entry which is preliminary data.</text>
</comment>
<evidence type="ECO:0000313" key="11">
    <source>
        <dbReference type="EMBL" id="REG82672.1"/>
    </source>
</evidence>
<sequence length="146" mass="15816">MFDIGFSELLVVFVVALIILGPERLPTAAKTAGLWVRKIRRSISSVQREINAQLDQEELQQKISQTNQRIMKEGNDIQNMITPLPESALAKQSGEQHQQANPEHSSPASSKSIEQANNLAPEAPTTMAASTATTGTSDSTAETSRS</sequence>
<keyword evidence="5 9" id="KW-0653">Protein transport</keyword>
<evidence type="ECO:0000256" key="2">
    <source>
        <dbReference type="ARBA" id="ARBA00022448"/>
    </source>
</evidence>
<dbReference type="NCBIfam" id="TIGR01410">
    <property type="entry name" value="tatB"/>
    <property type="match status" value="1"/>
</dbReference>
<feature type="compositionally biased region" description="Low complexity" evidence="10">
    <location>
        <begin position="120"/>
        <end position="146"/>
    </location>
</feature>
<dbReference type="InterPro" id="IPR018448">
    <property type="entry name" value="TatB"/>
</dbReference>
<comment type="function">
    <text evidence="9">Part of the twin-arginine translocation (Tat) system that transports large folded proteins containing a characteristic twin-arginine motif in their signal peptide across membranes. Together with TatC, TatB is part of a receptor directly interacting with Tat signal peptides. TatB may form an oligomeric binding site that transiently accommodates folded Tat precursor proteins before their translocation.</text>
</comment>
<keyword evidence="4 9" id="KW-0812">Transmembrane</keyword>
<keyword evidence="2 9" id="KW-0813">Transport</keyword>
<feature type="compositionally biased region" description="Polar residues" evidence="10">
    <location>
        <begin position="93"/>
        <end position="118"/>
    </location>
</feature>
<evidence type="ECO:0000256" key="9">
    <source>
        <dbReference type="HAMAP-Rule" id="MF_00237"/>
    </source>
</evidence>
<organism evidence="11 12">
    <name type="scientific">Marinomonas pollencensis</name>
    <dbReference type="NCBI Taxonomy" id="491954"/>
    <lineage>
        <taxon>Bacteria</taxon>
        <taxon>Pseudomonadati</taxon>
        <taxon>Pseudomonadota</taxon>
        <taxon>Gammaproteobacteria</taxon>
        <taxon>Oceanospirillales</taxon>
        <taxon>Oceanospirillaceae</taxon>
        <taxon>Marinomonas</taxon>
    </lineage>
</organism>
<comment type="subunit">
    <text evidence="9">The Tat system comprises two distinct complexes: a TatABC complex, containing multiple copies of TatA, TatB and TatC subunits, and a separate TatA complex, containing only TatA subunits. Substrates initially bind to the TatABC complex, which probably triggers association of the separate TatA complex to form the active translocon.</text>
</comment>
<dbReference type="Proteomes" id="UP000256542">
    <property type="component" value="Unassembled WGS sequence"/>
</dbReference>
<accession>A0A3E0DKT1</accession>
<evidence type="ECO:0000256" key="7">
    <source>
        <dbReference type="ARBA" id="ARBA00023010"/>
    </source>
</evidence>
<keyword evidence="3 9" id="KW-1003">Cell membrane</keyword>
<dbReference type="Gene3D" id="1.20.5.3310">
    <property type="match status" value="1"/>
</dbReference>
<feature type="region of interest" description="Disordered" evidence="10">
    <location>
        <begin position="77"/>
        <end position="146"/>
    </location>
</feature>
<dbReference type="PANTHER" id="PTHR33162">
    <property type="entry name" value="SEC-INDEPENDENT PROTEIN TRANSLOCASE PROTEIN TATA, CHLOROPLASTIC"/>
    <property type="match status" value="1"/>
</dbReference>
<comment type="subcellular location">
    <subcellularLocation>
        <location evidence="9">Cell membrane</location>
        <topology evidence="9">Single-pass membrane protein</topology>
    </subcellularLocation>
    <subcellularLocation>
        <location evidence="1">Membrane</location>
        <topology evidence="1">Single-pass membrane protein</topology>
    </subcellularLocation>
</comment>
<evidence type="ECO:0000256" key="4">
    <source>
        <dbReference type="ARBA" id="ARBA00022692"/>
    </source>
</evidence>
<keyword evidence="7 9" id="KW-0811">Translocation</keyword>
<name>A0A3E0DKT1_9GAMM</name>
<keyword evidence="12" id="KW-1185">Reference proteome</keyword>
<comment type="similarity">
    <text evidence="9">Belongs to the TatB family.</text>
</comment>
<dbReference type="InterPro" id="IPR003369">
    <property type="entry name" value="TatA/B/E"/>
</dbReference>
<evidence type="ECO:0000256" key="10">
    <source>
        <dbReference type="SAM" id="MobiDB-lite"/>
    </source>
</evidence>
<keyword evidence="6 9" id="KW-1133">Transmembrane helix</keyword>
<evidence type="ECO:0000256" key="6">
    <source>
        <dbReference type="ARBA" id="ARBA00022989"/>
    </source>
</evidence>
<evidence type="ECO:0000256" key="5">
    <source>
        <dbReference type="ARBA" id="ARBA00022927"/>
    </source>
</evidence>
<protein>
    <recommendedName>
        <fullName evidence="9">Sec-independent protein translocase protein TatB</fullName>
    </recommendedName>
</protein>
<evidence type="ECO:0000256" key="8">
    <source>
        <dbReference type="ARBA" id="ARBA00023136"/>
    </source>
</evidence>
<dbReference type="OrthoDB" id="9816005at2"/>
<evidence type="ECO:0000256" key="1">
    <source>
        <dbReference type="ARBA" id="ARBA00004167"/>
    </source>
</evidence>
<proteinExistence type="inferred from homology"/>
<dbReference type="Pfam" id="PF02416">
    <property type="entry name" value="TatA_B_E"/>
    <property type="match status" value="1"/>
</dbReference>
<dbReference type="RefSeq" id="WP_115898224.1">
    <property type="nucleotide sequence ID" value="NZ_QUNG01000008.1"/>
</dbReference>
<evidence type="ECO:0000313" key="12">
    <source>
        <dbReference type="Proteomes" id="UP000256542"/>
    </source>
</evidence>